<dbReference type="PROSITE" id="PS00523">
    <property type="entry name" value="SULFATASE_1"/>
    <property type="match status" value="1"/>
</dbReference>
<evidence type="ECO:0000256" key="2">
    <source>
        <dbReference type="ARBA" id="ARBA00022723"/>
    </source>
</evidence>
<dbReference type="Pfam" id="PF00884">
    <property type="entry name" value="Sulfatase"/>
    <property type="match status" value="1"/>
</dbReference>
<dbReference type="SUPFAM" id="SSF53649">
    <property type="entry name" value="Alkaline phosphatase-like"/>
    <property type="match status" value="1"/>
</dbReference>
<dbReference type="GO" id="GO:0046872">
    <property type="term" value="F:metal ion binding"/>
    <property type="evidence" value="ECO:0007669"/>
    <property type="project" value="UniProtKB-KW"/>
</dbReference>
<keyword evidence="4" id="KW-0106">Calcium</keyword>
<comment type="caution">
    <text evidence="7">The sequence shown here is derived from an EMBL/GenBank/DDBJ whole genome shotgun (WGS) entry which is preliminary data.</text>
</comment>
<dbReference type="Gene3D" id="3.40.720.10">
    <property type="entry name" value="Alkaline Phosphatase, subunit A"/>
    <property type="match status" value="1"/>
</dbReference>
<evidence type="ECO:0000259" key="6">
    <source>
        <dbReference type="Pfam" id="PF00884"/>
    </source>
</evidence>
<dbReference type="Gene3D" id="3.30.1120.10">
    <property type="match status" value="1"/>
</dbReference>
<feature type="modified residue" description="3-oxoalanine (Ser)" evidence="5">
    <location>
        <position position="74"/>
    </location>
</feature>
<feature type="domain" description="Sulfatase N-terminal" evidence="6">
    <location>
        <begin position="25"/>
        <end position="365"/>
    </location>
</feature>
<evidence type="ECO:0000256" key="5">
    <source>
        <dbReference type="PIRSR" id="PIRSR600917-52"/>
    </source>
</evidence>
<sequence length="505" mass="56214">MKLSKNTILTSVTVLTSSLTCNSQPNIVFILADDMGYGDVSALNEKSLIPTPAIDKLSAEGITFTDAHSSSSVSTPSRYGLLTGRYSFRTSMKSGVLNSFSSPIITPDRRTIATYLSEKGYNTACIGKWHLGWNWGHCDGEVDYSLPIEDGPTTRGFDYFFGIAASLDMPPYVYIENDRVTALPNRVSKEGKGIYLQRSGPQGEDFEHSECLQRITSKSLEYIEQQNADQPFFLYMPITAPHTPILPSAEFQGKSGLSPYGDFVMMVDDVVAQVIAQLKKQGLYENTIIVFTADNGCFHGAGVKPMEKQGHFPSYIYRGYKSDLFDGGHRIPLIVSRGGRNGGRTEHGHVSLTDFYATFAEITGYKLASNEGEDSYSIYGIITGEGKNQRKNIIHHSNNGNFSLREGDWKILFTPDSGGWSFPTHSRDKDYIATLPLVQLYNIEKDPGETQNVINEYPEIAARLITQMREYIDRGRSTPGEIQKNETQGEWKQIIPFMKHTNTGL</sequence>
<keyword evidence="8" id="KW-1185">Reference proteome</keyword>
<accession>A0A840CMP7</accession>
<dbReference type="CDD" id="cd16143">
    <property type="entry name" value="ARS_like"/>
    <property type="match status" value="1"/>
</dbReference>
<dbReference type="PANTHER" id="PTHR42693">
    <property type="entry name" value="ARYLSULFATASE FAMILY MEMBER"/>
    <property type="match status" value="1"/>
</dbReference>
<dbReference type="InterPro" id="IPR000917">
    <property type="entry name" value="Sulfatase_N"/>
</dbReference>
<keyword evidence="3" id="KW-0378">Hydrolase</keyword>
<evidence type="ECO:0000313" key="8">
    <source>
        <dbReference type="Proteomes" id="UP000555103"/>
    </source>
</evidence>
<dbReference type="AlphaFoldDB" id="A0A840CMP7"/>
<name>A0A840CMP7_9BACT</name>
<evidence type="ECO:0000313" key="7">
    <source>
        <dbReference type="EMBL" id="MBB4037260.1"/>
    </source>
</evidence>
<protein>
    <submittedName>
        <fullName evidence="7">Arylsulfatase A-like enzyme</fullName>
    </submittedName>
</protein>
<dbReference type="GO" id="GO:0004065">
    <property type="term" value="F:arylsulfatase activity"/>
    <property type="evidence" value="ECO:0007669"/>
    <property type="project" value="TreeGrafter"/>
</dbReference>
<dbReference type="RefSeq" id="WP_183308117.1">
    <property type="nucleotide sequence ID" value="NZ_JACIEP010000012.1"/>
</dbReference>
<dbReference type="InterPro" id="IPR050738">
    <property type="entry name" value="Sulfatase"/>
</dbReference>
<reference evidence="7 8" key="1">
    <citation type="submission" date="2020-08" db="EMBL/GenBank/DDBJ databases">
        <title>Genomic Encyclopedia of Type Strains, Phase IV (KMG-IV): sequencing the most valuable type-strain genomes for metagenomic binning, comparative biology and taxonomic classification.</title>
        <authorList>
            <person name="Goeker M."/>
        </authorList>
    </citation>
    <scope>NUCLEOTIDE SEQUENCE [LARGE SCALE GENOMIC DNA]</scope>
    <source>
        <strain evidence="7 8">DSM 104969</strain>
    </source>
</reference>
<dbReference type="EMBL" id="JACIEP010000012">
    <property type="protein sequence ID" value="MBB4037260.1"/>
    <property type="molecule type" value="Genomic_DNA"/>
</dbReference>
<dbReference type="Proteomes" id="UP000555103">
    <property type="component" value="Unassembled WGS sequence"/>
</dbReference>
<evidence type="ECO:0000256" key="4">
    <source>
        <dbReference type="ARBA" id="ARBA00022837"/>
    </source>
</evidence>
<evidence type="ECO:0000256" key="1">
    <source>
        <dbReference type="ARBA" id="ARBA00008779"/>
    </source>
</evidence>
<gene>
    <name evidence="7" type="ORF">GGR21_003177</name>
</gene>
<proteinExistence type="inferred from homology"/>
<evidence type="ECO:0000256" key="3">
    <source>
        <dbReference type="ARBA" id="ARBA00022801"/>
    </source>
</evidence>
<dbReference type="InterPro" id="IPR017850">
    <property type="entry name" value="Alkaline_phosphatase_core_sf"/>
</dbReference>
<comment type="PTM">
    <text evidence="5">The conversion to 3-oxoalanine (also known as C-formylglycine, FGly), of a serine or cysteine residue in prokaryotes and of a cysteine residue in eukaryotes, is critical for catalytic activity.</text>
</comment>
<dbReference type="PANTHER" id="PTHR42693:SF53">
    <property type="entry name" value="ENDO-4-O-SULFATASE"/>
    <property type="match status" value="1"/>
</dbReference>
<dbReference type="InterPro" id="IPR024607">
    <property type="entry name" value="Sulfatase_CS"/>
</dbReference>
<organism evidence="7 8">
    <name type="scientific">Dysgonomonas hofstadii</name>
    <dbReference type="NCBI Taxonomy" id="637886"/>
    <lineage>
        <taxon>Bacteria</taxon>
        <taxon>Pseudomonadati</taxon>
        <taxon>Bacteroidota</taxon>
        <taxon>Bacteroidia</taxon>
        <taxon>Bacteroidales</taxon>
        <taxon>Dysgonomonadaceae</taxon>
        <taxon>Dysgonomonas</taxon>
    </lineage>
</organism>
<keyword evidence="2" id="KW-0479">Metal-binding</keyword>
<dbReference type="PROSITE" id="PS00149">
    <property type="entry name" value="SULFATASE_2"/>
    <property type="match status" value="1"/>
</dbReference>
<comment type="similarity">
    <text evidence="1">Belongs to the sulfatase family.</text>
</comment>